<dbReference type="Proteomes" id="UP000316545">
    <property type="component" value="Unassembled WGS sequence"/>
</dbReference>
<reference evidence="1 2" key="1">
    <citation type="submission" date="2019-06" db="EMBL/GenBank/DDBJ databases">
        <title>Genomic Encyclopedia of Type Strains, Phase IV (KMG-V): Genome sequencing to study the core and pangenomes of soil and plant-associated prokaryotes.</title>
        <authorList>
            <person name="Whitman W."/>
        </authorList>
    </citation>
    <scope>NUCLEOTIDE SEQUENCE [LARGE SCALE GENOMIC DNA]</scope>
    <source>
        <strain evidence="1 2">BR 11865</strain>
    </source>
</reference>
<evidence type="ECO:0000313" key="2">
    <source>
        <dbReference type="Proteomes" id="UP000316545"/>
    </source>
</evidence>
<evidence type="ECO:0000313" key="1">
    <source>
        <dbReference type="EMBL" id="TWB29148.1"/>
    </source>
</evidence>
<comment type="caution">
    <text evidence="1">The sequence shown here is derived from an EMBL/GenBank/DDBJ whole genome shotgun (WGS) entry which is preliminary data.</text>
</comment>
<proteinExistence type="predicted"/>
<protein>
    <recommendedName>
        <fullName evidence="3">GGDEF domain-containing protein</fullName>
    </recommendedName>
</protein>
<gene>
    <name evidence="1" type="ORF">FBZ88_104314</name>
</gene>
<accession>A0A560G5H5</accession>
<dbReference type="EMBL" id="VITO01000004">
    <property type="protein sequence ID" value="TWB29148.1"/>
    <property type="molecule type" value="Genomic_DNA"/>
</dbReference>
<evidence type="ECO:0008006" key="3">
    <source>
        <dbReference type="Google" id="ProtNLM"/>
    </source>
</evidence>
<organism evidence="1 2">
    <name type="scientific">Nitrospirillum amazonense</name>
    <dbReference type="NCBI Taxonomy" id="28077"/>
    <lineage>
        <taxon>Bacteria</taxon>
        <taxon>Pseudomonadati</taxon>
        <taxon>Pseudomonadota</taxon>
        <taxon>Alphaproteobacteria</taxon>
        <taxon>Rhodospirillales</taxon>
        <taxon>Azospirillaceae</taxon>
        <taxon>Nitrospirillum</taxon>
    </lineage>
</organism>
<name>A0A560G5H5_9PROT</name>
<keyword evidence="2" id="KW-1185">Reference proteome</keyword>
<dbReference type="RefSeq" id="WP_145616365.1">
    <property type="nucleotide sequence ID" value="NZ_JAYNFR010000026.1"/>
</dbReference>
<sequence>MDGLELEQSSEQLLAAAPKLRAIFRAQNQACAGSLHMVGLDSLRERLGTRWPRVADRVHMLAERLLGQLLTPKDTWFRHGEEGYIVVFAQLGKREAGLVCAKVVEQLQRLLLGDVDTAAVHVHSAVHQVGRELLFQSNSLNEMLAGAATLAADSTAAETAVETGKANAWWTHAALQEQPAQVVYRPIWDVRKEVLSIYMARIMRPRRGRQPLWGYDCIADSQDMQQILALDMEVLRQTMEVYGELYANQFRCFLSVPVHFETLASVGRRREYLSALQAIPRELRAFLAFHLVGFPQGIPASRAAEMVAFLKQFSRVVTAIVENGSQDLPALAAAGVYISIILLPPGASPKHWGIDLKRFSHEASRLRMRAGIEGVDTAAMASCADEAGFHYMAGDFIGPWSEVPENALRFTRTDLRARMDAGRKG</sequence>
<dbReference type="AlphaFoldDB" id="A0A560G5H5"/>